<dbReference type="Proteomes" id="UP000603453">
    <property type="component" value="Unassembled WGS sequence"/>
</dbReference>
<dbReference type="GO" id="GO:0006355">
    <property type="term" value="P:regulation of DNA-templated transcription"/>
    <property type="evidence" value="ECO:0007669"/>
    <property type="project" value="InterPro"/>
</dbReference>
<sequence>MSGVSKWGLLSVINPAEEPKDSFEETFDRQNPEQTNTEETTTGDYDWECLSEPEEEDISVEATRHSSFAETVSINERVIKLNAAFEAEFPMGKTFVDKDNARLEIQSFNDLQAFWQISCRKEGEDEEDIGTSEGLESVAQCPNRTTGRTGCSAFVYVRKDEHNHPLSEDRRAYHNNRKLDAEDGELAIRLMRAGTTPSETLKMLETRGVNNLIVTDLTNIQQQFCRDNHTNMWNFIKNLESSVRYMTDADERICCLSECAVIDATYKTNSHKMVLLNFVAAGTLRSKEKPKQLVTVPIAGCWMDRETGDRYRWSMNCFRETVWPVGESTGNLPKCFVTDNDEALLGAIKSVFPESKQILCWIHIQRNFILRFKRNLSKEKRQDSMLTVKRRHLLEMEVKSFMAIIKQMALTCATKRDFLLDKYAYETFVSTKGMCLKGCDQTMIKYLHHMMVKKQFWVGYYVNNLMHMGNKTSNRVKSTHANIKEVTTLHL</sequence>
<evidence type="ECO:0000313" key="3">
    <source>
        <dbReference type="EMBL" id="KAG2199310.1"/>
    </source>
</evidence>
<dbReference type="Pfam" id="PF10551">
    <property type="entry name" value="MULE"/>
    <property type="match status" value="1"/>
</dbReference>
<dbReference type="InterPro" id="IPR018289">
    <property type="entry name" value="MULE_transposase_dom"/>
</dbReference>
<dbReference type="OrthoDB" id="2422867at2759"/>
<dbReference type="PANTHER" id="PTHR31669:SF251">
    <property type="entry name" value="PROTEIN FAR1-RELATED SEQUENCE"/>
    <property type="match status" value="1"/>
</dbReference>
<keyword evidence="4" id="KW-1185">Reference proteome</keyword>
<evidence type="ECO:0000256" key="1">
    <source>
        <dbReference type="SAM" id="MobiDB-lite"/>
    </source>
</evidence>
<name>A0A8H7UXF1_9FUNG</name>
<dbReference type="PANTHER" id="PTHR31669">
    <property type="entry name" value="PROTEIN FAR1-RELATED SEQUENCE 10-RELATED"/>
    <property type="match status" value="1"/>
</dbReference>
<dbReference type="EMBL" id="JAEPRD010000098">
    <property type="protein sequence ID" value="KAG2199310.1"/>
    <property type="molecule type" value="Genomic_DNA"/>
</dbReference>
<evidence type="ECO:0000259" key="2">
    <source>
        <dbReference type="Pfam" id="PF10551"/>
    </source>
</evidence>
<feature type="compositionally biased region" description="Basic and acidic residues" evidence="1">
    <location>
        <begin position="17"/>
        <end position="31"/>
    </location>
</feature>
<feature type="region of interest" description="Disordered" evidence="1">
    <location>
        <begin position="15"/>
        <end position="45"/>
    </location>
</feature>
<evidence type="ECO:0000313" key="4">
    <source>
        <dbReference type="Proteomes" id="UP000603453"/>
    </source>
</evidence>
<organism evidence="3 4">
    <name type="scientific">Mucor saturninus</name>
    <dbReference type="NCBI Taxonomy" id="64648"/>
    <lineage>
        <taxon>Eukaryota</taxon>
        <taxon>Fungi</taxon>
        <taxon>Fungi incertae sedis</taxon>
        <taxon>Mucoromycota</taxon>
        <taxon>Mucoromycotina</taxon>
        <taxon>Mucoromycetes</taxon>
        <taxon>Mucorales</taxon>
        <taxon>Mucorineae</taxon>
        <taxon>Mucoraceae</taxon>
        <taxon>Mucor</taxon>
    </lineage>
</organism>
<dbReference type="AlphaFoldDB" id="A0A8H7UXF1"/>
<proteinExistence type="predicted"/>
<feature type="compositionally biased region" description="Low complexity" evidence="1">
    <location>
        <begin position="32"/>
        <end position="42"/>
    </location>
</feature>
<dbReference type="InterPro" id="IPR031052">
    <property type="entry name" value="FHY3/FAR1"/>
</dbReference>
<gene>
    <name evidence="3" type="ORF">INT47_012944</name>
</gene>
<comment type="caution">
    <text evidence="3">The sequence shown here is derived from an EMBL/GenBank/DDBJ whole genome shotgun (WGS) entry which is preliminary data.</text>
</comment>
<feature type="domain" description="MULE transposase" evidence="2">
    <location>
        <begin position="261"/>
        <end position="367"/>
    </location>
</feature>
<accession>A0A8H7UXF1</accession>
<protein>
    <recommendedName>
        <fullName evidence="2">MULE transposase domain-containing protein</fullName>
    </recommendedName>
</protein>
<reference evidence="3" key="1">
    <citation type="submission" date="2020-12" db="EMBL/GenBank/DDBJ databases">
        <title>Metabolic potential, ecology and presence of endohyphal bacteria is reflected in genomic diversity of Mucoromycotina.</title>
        <authorList>
            <person name="Muszewska A."/>
            <person name="Okrasinska A."/>
            <person name="Steczkiewicz K."/>
            <person name="Drgas O."/>
            <person name="Orlowska M."/>
            <person name="Perlinska-Lenart U."/>
            <person name="Aleksandrzak-Piekarczyk T."/>
            <person name="Szatraj K."/>
            <person name="Zielenkiewicz U."/>
            <person name="Pilsyk S."/>
            <person name="Malc E."/>
            <person name="Mieczkowski P."/>
            <person name="Kruszewska J.S."/>
            <person name="Biernat P."/>
            <person name="Pawlowska J."/>
        </authorList>
    </citation>
    <scope>NUCLEOTIDE SEQUENCE</scope>
    <source>
        <strain evidence="3">WA0000017839</strain>
    </source>
</reference>